<feature type="region of interest" description="Disordered" evidence="1">
    <location>
        <begin position="21"/>
        <end position="58"/>
    </location>
</feature>
<proteinExistence type="predicted"/>
<evidence type="ECO:0000256" key="1">
    <source>
        <dbReference type="SAM" id="MobiDB-lite"/>
    </source>
</evidence>
<organism evidence="2">
    <name type="scientific">Culex pipiens</name>
    <name type="common">House mosquito</name>
    <dbReference type="NCBI Taxonomy" id="7175"/>
    <lineage>
        <taxon>Eukaryota</taxon>
        <taxon>Metazoa</taxon>
        <taxon>Ecdysozoa</taxon>
        <taxon>Arthropoda</taxon>
        <taxon>Hexapoda</taxon>
        <taxon>Insecta</taxon>
        <taxon>Pterygota</taxon>
        <taxon>Neoptera</taxon>
        <taxon>Endopterygota</taxon>
        <taxon>Diptera</taxon>
        <taxon>Nematocera</taxon>
        <taxon>Culicoidea</taxon>
        <taxon>Culicidae</taxon>
        <taxon>Culicinae</taxon>
        <taxon>Culicini</taxon>
        <taxon>Culex</taxon>
        <taxon>Culex</taxon>
    </lineage>
</organism>
<sequence length="113" mass="12570">MGQRFHSYGLFRRESALDADQLWRGSGPGDEPARDARGNLAPFRTGHDGRPERGQGASVAIERAARFDGVQRLDGGRSGSHFKRSLAKWRRADAERRTVRRKGNVAEGCHRGN</sequence>
<dbReference type="EMBL" id="HBUE01133172">
    <property type="protein sequence ID" value="CAG6497542.1"/>
    <property type="molecule type" value="Transcribed_RNA"/>
</dbReference>
<name>A0A8D8CU88_CULPI</name>
<accession>A0A8D8CU88</accession>
<dbReference type="AlphaFoldDB" id="A0A8D8CU88"/>
<reference evidence="2" key="1">
    <citation type="submission" date="2021-05" db="EMBL/GenBank/DDBJ databases">
        <authorList>
            <person name="Alioto T."/>
            <person name="Alioto T."/>
            <person name="Gomez Garrido J."/>
        </authorList>
    </citation>
    <scope>NUCLEOTIDE SEQUENCE</scope>
</reference>
<feature type="region of interest" description="Disordered" evidence="1">
    <location>
        <begin position="93"/>
        <end position="113"/>
    </location>
</feature>
<protein>
    <submittedName>
        <fullName evidence="2">(northern house mosquito) hypothetical protein</fullName>
    </submittedName>
</protein>
<evidence type="ECO:0000313" key="2">
    <source>
        <dbReference type="EMBL" id="CAG6497542.1"/>
    </source>
</evidence>